<dbReference type="AlphaFoldDB" id="A0A448XS48"/>
<proteinExistence type="predicted"/>
<evidence type="ECO:0000313" key="2">
    <source>
        <dbReference type="Proteomes" id="UP000784294"/>
    </source>
</evidence>
<evidence type="ECO:0000313" key="1">
    <source>
        <dbReference type="EMBL" id="VEL43616.1"/>
    </source>
</evidence>
<keyword evidence="2" id="KW-1185">Reference proteome</keyword>
<organism evidence="1 2">
    <name type="scientific">Protopolystoma xenopodis</name>
    <dbReference type="NCBI Taxonomy" id="117903"/>
    <lineage>
        <taxon>Eukaryota</taxon>
        <taxon>Metazoa</taxon>
        <taxon>Spiralia</taxon>
        <taxon>Lophotrochozoa</taxon>
        <taxon>Platyhelminthes</taxon>
        <taxon>Monogenea</taxon>
        <taxon>Polyopisthocotylea</taxon>
        <taxon>Polystomatidea</taxon>
        <taxon>Polystomatidae</taxon>
        <taxon>Protopolystoma</taxon>
    </lineage>
</organism>
<gene>
    <name evidence="1" type="ORF">PXEA_LOCUS37056</name>
</gene>
<reference evidence="1" key="1">
    <citation type="submission" date="2018-11" db="EMBL/GenBank/DDBJ databases">
        <authorList>
            <consortium name="Pathogen Informatics"/>
        </authorList>
    </citation>
    <scope>NUCLEOTIDE SEQUENCE</scope>
</reference>
<dbReference type="EMBL" id="CAAALY010283268">
    <property type="protein sequence ID" value="VEL43616.1"/>
    <property type="molecule type" value="Genomic_DNA"/>
</dbReference>
<sequence>MSPLPPEITVSISNREVGPTFATIITDSVVLASVLLPRQRMLQPFHSGRAPQPTQVVWIVTPGQSHHPYRNQSSLGRLDERQRLATGSAADSLDERVSGCMTFSASPSDRPVLTTVADVITTGTRVGPDATKLVAVGRVRG</sequence>
<accession>A0A448XS48</accession>
<protein>
    <submittedName>
        <fullName evidence="1">Uncharacterized protein</fullName>
    </submittedName>
</protein>
<dbReference type="Proteomes" id="UP000784294">
    <property type="component" value="Unassembled WGS sequence"/>
</dbReference>
<name>A0A448XS48_9PLAT</name>
<comment type="caution">
    <text evidence="1">The sequence shown here is derived from an EMBL/GenBank/DDBJ whole genome shotgun (WGS) entry which is preliminary data.</text>
</comment>